<evidence type="ECO:0000313" key="2">
    <source>
        <dbReference type="Proteomes" id="UP000053676"/>
    </source>
</evidence>
<proteinExistence type="predicted"/>
<evidence type="ECO:0000313" key="1">
    <source>
        <dbReference type="EMBL" id="ETN80743.1"/>
    </source>
</evidence>
<keyword evidence="2" id="KW-1185">Reference proteome</keyword>
<dbReference type="EMBL" id="KI658976">
    <property type="protein sequence ID" value="ETN80743.1"/>
    <property type="molecule type" value="Genomic_DNA"/>
</dbReference>
<name>W2TFY6_NECAM</name>
<accession>W2TFY6</accession>
<gene>
    <name evidence="1" type="ORF">NECAME_08984</name>
</gene>
<protein>
    <submittedName>
        <fullName evidence="1">Uncharacterized protein</fullName>
    </submittedName>
</protein>
<organism evidence="1 2">
    <name type="scientific">Necator americanus</name>
    <name type="common">Human hookworm</name>
    <dbReference type="NCBI Taxonomy" id="51031"/>
    <lineage>
        <taxon>Eukaryota</taxon>
        <taxon>Metazoa</taxon>
        <taxon>Ecdysozoa</taxon>
        <taxon>Nematoda</taxon>
        <taxon>Chromadorea</taxon>
        <taxon>Rhabditida</taxon>
        <taxon>Rhabditina</taxon>
        <taxon>Rhabditomorpha</taxon>
        <taxon>Strongyloidea</taxon>
        <taxon>Ancylostomatidae</taxon>
        <taxon>Bunostominae</taxon>
        <taxon>Necator</taxon>
    </lineage>
</organism>
<sequence>MYNYWMLLQEWIVEQATIQDKNIYTQLTTRTSGPVVNPSPPSMELCSSFYDDLWLQGCPQHLKSTGFLVFR</sequence>
<dbReference type="KEGG" id="nai:NECAME_08984"/>
<reference evidence="2" key="1">
    <citation type="journal article" date="2014" name="Nat. Genet.">
        <title>Genome of the human hookworm Necator americanus.</title>
        <authorList>
            <person name="Tang Y.T."/>
            <person name="Gao X."/>
            <person name="Rosa B.A."/>
            <person name="Abubucker S."/>
            <person name="Hallsworth-Pepin K."/>
            <person name="Martin J."/>
            <person name="Tyagi R."/>
            <person name="Heizer E."/>
            <person name="Zhang X."/>
            <person name="Bhonagiri-Palsikar V."/>
            <person name="Minx P."/>
            <person name="Warren W.C."/>
            <person name="Wang Q."/>
            <person name="Zhan B."/>
            <person name="Hotez P.J."/>
            <person name="Sternberg P.W."/>
            <person name="Dougall A."/>
            <person name="Gaze S.T."/>
            <person name="Mulvenna J."/>
            <person name="Sotillo J."/>
            <person name="Ranganathan S."/>
            <person name="Rabelo E.M."/>
            <person name="Wilson R.K."/>
            <person name="Felgner P.L."/>
            <person name="Bethony J."/>
            <person name="Hawdon J.M."/>
            <person name="Gasser R.B."/>
            <person name="Loukas A."/>
            <person name="Mitreva M."/>
        </authorList>
    </citation>
    <scope>NUCLEOTIDE SEQUENCE [LARGE SCALE GENOMIC DNA]</scope>
</reference>
<dbReference type="Proteomes" id="UP000053676">
    <property type="component" value="Unassembled WGS sequence"/>
</dbReference>
<dbReference type="AlphaFoldDB" id="W2TFY6"/>